<dbReference type="AlphaFoldDB" id="A0A923KTU5"/>
<dbReference type="RefSeq" id="WP_186916361.1">
    <property type="nucleotide sequence ID" value="NZ_JACOFZ010000003.1"/>
</dbReference>
<dbReference type="InterPro" id="IPR021529">
    <property type="entry name" value="DUF2798"/>
</dbReference>
<keyword evidence="1" id="KW-0472">Membrane</keyword>
<keyword evidence="3" id="KW-1185">Reference proteome</keyword>
<name>A0A923KTU5_9BURK</name>
<feature type="transmembrane region" description="Helical" evidence="1">
    <location>
        <begin position="42"/>
        <end position="64"/>
    </location>
</feature>
<reference evidence="2" key="1">
    <citation type="submission" date="2020-08" db="EMBL/GenBank/DDBJ databases">
        <title>Novel species isolated from subtropical streams in China.</title>
        <authorList>
            <person name="Lu H."/>
        </authorList>
    </citation>
    <scope>NUCLEOTIDE SEQUENCE</scope>
    <source>
        <strain evidence="2">LX22W</strain>
    </source>
</reference>
<proteinExistence type="predicted"/>
<evidence type="ECO:0000256" key="1">
    <source>
        <dbReference type="SAM" id="Phobius"/>
    </source>
</evidence>
<keyword evidence="1" id="KW-1133">Transmembrane helix</keyword>
<comment type="caution">
    <text evidence="2">The sequence shown here is derived from an EMBL/GenBank/DDBJ whole genome shotgun (WGS) entry which is preliminary data.</text>
</comment>
<gene>
    <name evidence="2" type="ORF">H8K36_11395</name>
</gene>
<dbReference type="EMBL" id="JACOFZ010000003">
    <property type="protein sequence ID" value="MBC3881984.1"/>
    <property type="molecule type" value="Genomic_DNA"/>
</dbReference>
<organism evidence="2 3">
    <name type="scientific">Undibacterium nitidum</name>
    <dbReference type="NCBI Taxonomy" id="2762298"/>
    <lineage>
        <taxon>Bacteria</taxon>
        <taxon>Pseudomonadati</taxon>
        <taxon>Pseudomonadota</taxon>
        <taxon>Betaproteobacteria</taxon>
        <taxon>Burkholderiales</taxon>
        <taxon>Oxalobacteraceae</taxon>
        <taxon>Undibacterium</taxon>
    </lineage>
</organism>
<dbReference type="Proteomes" id="UP000627446">
    <property type="component" value="Unassembled WGS sequence"/>
</dbReference>
<sequence>MTKEKKQQLLFAALMSMFMAFCMSGILTALNTGIDAGYFGRWSKAFLAAWICAFPLVVIFAPLARKLVAKIIQ</sequence>
<accession>A0A923KTU5</accession>
<protein>
    <submittedName>
        <fullName evidence="2">DUF2798 domain-containing protein</fullName>
    </submittedName>
</protein>
<keyword evidence="1" id="KW-0812">Transmembrane</keyword>
<evidence type="ECO:0000313" key="3">
    <source>
        <dbReference type="Proteomes" id="UP000627446"/>
    </source>
</evidence>
<dbReference type="Pfam" id="PF11391">
    <property type="entry name" value="DUF2798"/>
    <property type="match status" value="1"/>
</dbReference>
<evidence type="ECO:0000313" key="2">
    <source>
        <dbReference type="EMBL" id="MBC3881984.1"/>
    </source>
</evidence>
<feature type="transmembrane region" description="Helical" evidence="1">
    <location>
        <begin position="9"/>
        <end position="30"/>
    </location>
</feature>